<feature type="region of interest" description="Disordered" evidence="1">
    <location>
        <begin position="315"/>
        <end position="337"/>
    </location>
</feature>
<gene>
    <name evidence="2" type="ORF">MNEG_6086</name>
</gene>
<dbReference type="EMBL" id="KK101177">
    <property type="protein sequence ID" value="KIZ01878.1"/>
    <property type="molecule type" value="Genomic_DNA"/>
</dbReference>
<accession>A0A0D2JS83</accession>
<dbReference type="KEGG" id="mng:MNEG_6086"/>
<proteinExistence type="predicted"/>
<evidence type="ECO:0000313" key="2">
    <source>
        <dbReference type="EMBL" id="KIZ01878.1"/>
    </source>
</evidence>
<protein>
    <submittedName>
        <fullName evidence="2">Uncharacterized protein</fullName>
    </submittedName>
</protein>
<dbReference type="PANTHER" id="PTHR16212:SF4">
    <property type="entry name" value="FOCADHESIN"/>
    <property type="match status" value="1"/>
</dbReference>
<evidence type="ECO:0000256" key="1">
    <source>
        <dbReference type="SAM" id="MobiDB-lite"/>
    </source>
</evidence>
<reference evidence="2 3" key="1">
    <citation type="journal article" date="2013" name="BMC Genomics">
        <title>Reconstruction of the lipid metabolism for the microalga Monoraphidium neglectum from its genome sequence reveals characteristics suitable for biofuel production.</title>
        <authorList>
            <person name="Bogen C."/>
            <person name="Al-Dilaimi A."/>
            <person name="Albersmeier A."/>
            <person name="Wichmann J."/>
            <person name="Grundmann M."/>
            <person name="Rupp O."/>
            <person name="Lauersen K.J."/>
            <person name="Blifernez-Klassen O."/>
            <person name="Kalinowski J."/>
            <person name="Goesmann A."/>
            <person name="Mussgnug J.H."/>
            <person name="Kruse O."/>
        </authorList>
    </citation>
    <scope>NUCLEOTIDE SEQUENCE [LARGE SCALE GENOMIC DNA]</scope>
    <source>
        <strain evidence="2 3">SAG 48.87</strain>
    </source>
</reference>
<sequence length="703" mass="71246">MSLTEQLESQLKRLNHASSVFRRQAAVGVFQLLASGAARGSATAAQDAALQCLTARHVEVVDEAVAQLLRLADGAALPALDAAAALRLLLDALDAAPPRTAPPLARGVVSAFLLRQRQSAAGGHVGGGSGGAGPAESSELWARHPLSAALLAQPAGAQQLLSHACDSLVAAAAGDEGSKAVVNTWHALRPFFSFILLRPVETYGGAAAAAHAGSVLAAGASGDARGPGSALALRACLVGKLARAACGSAAMARLAVPFLLRHVACTPLADDAVRRIRGSVWAPWLPELGVLAMGSCDEDRCALFALMAAAMDKVRRHEKQQQRQQQPPLPQQQQQQQQQQQWIPEAALLVVPLLHALVLSPSTESRRWASALLAAAQARGRPWAPPWLEARDSGAASAGAAAAVPLSELCCQGELVVVRAARRLLAPLAGDSARGVAEGAAAVAEAVAWLDALAAAVAHARGEAAAAASGAGAAAFSVALPSARQLREQELAGGPGYGFGAAELGPGASALLGALLTHGDAHVAAAAARCLRELALALPASAPVFLPPLLVQLRRLGAGGGGKGGAAPLSGTPLDVARAQAAMLAVLPAMTSDPTTAAFAMRALQPLAAPSAPPALRGLALRLAVDGWRETGRGWARAEAAVNGYAPPGAGALAAADQSGLGPRAGDLPPVELRLARAAALRQGHPSSWRPCPLCVFADFTLC</sequence>
<dbReference type="GeneID" id="25738962"/>
<keyword evidence="3" id="KW-1185">Reference proteome</keyword>
<dbReference type="RefSeq" id="XP_013900897.1">
    <property type="nucleotide sequence ID" value="XM_014045443.1"/>
</dbReference>
<dbReference type="PANTHER" id="PTHR16212">
    <property type="entry name" value="FOCADHESIN FAMILY MEMBER"/>
    <property type="match status" value="1"/>
</dbReference>
<dbReference type="Proteomes" id="UP000054498">
    <property type="component" value="Unassembled WGS sequence"/>
</dbReference>
<name>A0A0D2JS83_9CHLO</name>
<dbReference type="OrthoDB" id="553129at2759"/>
<feature type="compositionally biased region" description="Low complexity" evidence="1">
    <location>
        <begin position="322"/>
        <end position="337"/>
    </location>
</feature>
<dbReference type="GO" id="GO:0060147">
    <property type="term" value="P:regulation of post-transcriptional gene silencing"/>
    <property type="evidence" value="ECO:0007669"/>
    <property type="project" value="InterPro"/>
</dbReference>
<dbReference type="InterPro" id="IPR045163">
    <property type="entry name" value="Focadhesin/RST1"/>
</dbReference>
<organism evidence="2 3">
    <name type="scientific">Monoraphidium neglectum</name>
    <dbReference type="NCBI Taxonomy" id="145388"/>
    <lineage>
        <taxon>Eukaryota</taxon>
        <taxon>Viridiplantae</taxon>
        <taxon>Chlorophyta</taxon>
        <taxon>core chlorophytes</taxon>
        <taxon>Chlorophyceae</taxon>
        <taxon>CS clade</taxon>
        <taxon>Sphaeropleales</taxon>
        <taxon>Selenastraceae</taxon>
        <taxon>Monoraphidium</taxon>
    </lineage>
</organism>
<evidence type="ECO:0000313" key="3">
    <source>
        <dbReference type="Proteomes" id="UP000054498"/>
    </source>
</evidence>
<dbReference type="AlphaFoldDB" id="A0A0D2JS83"/>